<dbReference type="InterPro" id="IPR006906">
    <property type="entry name" value="Timeless_N"/>
</dbReference>
<feature type="compositionally biased region" description="Low complexity" evidence="5">
    <location>
        <begin position="1365"/>
        <end position="1376"/>
    </location>
</feature>
<feature type="compositionally biased region" description="Basic and acidic residues" evidence="5">
    <location>
        <begin position="773"/>
        <end position="783"/>
    </location>
</feature>
<feature type="coiled-coil region" evidence="4">
    <location>
        <begin position="249"/>
        <end position="278"/>
    </location>
</feature>
<keyword evidence="4" id="KW-0175">Coiled coil</keyword>
<dbReference type="EMBL" id="LHPG02000011">
    <property type="protein sequence ID" value="PRW45397.1"/>
    <property type="molecule type" value="Genomic_DNA"/>
</dbReference>
<feature type="compositionally biased region" description="Low complexity" evidence="5">
    <location>
        <begin position="1265"/>
        <end position="1281"/>
    </location>
</feature>
<feature type="compositionally biased region" description="Low complexity" evidence="5">
    <location>
        <begin position="1515"/>
        <end position="1528"/>
    </location>
</feature>
<dbReference type="GO" id="GO:0000076">
    <property type="term" value="P:DNA replication checkpoint signaling"/>
    <property type="evidence" value="ECO:0007669"/>
    <property type="project" value="TreeGrafter"/>
</dbReference>
<organism evidence="7 8">
    <name type="scientific">Chlorella sorokiniana</name>
    <name type="common">Freshwater green alga</name>
    <dbReference type="NCBI Taxonomy" id="3076"/>
    <lineage>
        <taxon>Eukaryota</taxon>
        <taxon>Viridiplantae</taxon>
        <taxon>Chlorophyta</taxon>
        <taxon>core chlorophytes</taxon>
        <taxon>Trebouxiophyceae</taxon>
        <taxon>Chlorellales</taxon>
        <taxon>Chlorellaceae</taxon>
        <taxon>Chlorella clade</taxon>
        <taxon>Chlorella</taxon>
    </lineage>
</organism>
<feature type="region of interest" description="Disordered" evidence="5">
    <location>
        <begin position="975"/>
        <end position="999"/>
    </location>
</feature>
<dbReference type="GO" id="GO:0043111">
    <property type="term" value="P:replication fork arrest"/>
    <property type="evidence" value="ECO:0007669"/>
    <property type="project" value="TreeGrafter"/>
</dbReference>
<dbReference type="Pfam" id="PF04821">
    <property type="entry name" value="TIMELESS"/>
    <property type="match status" value="1"/>
</dbReference>
<feature type="region of interest" description="Disordered" evidence="5">
    <location>
        <begin position="484"/>
        <end position="558"/>
    </location>
</feature>
<feature type="compositionally biased region" description="Low complexity" evidence="5">
    <location>
        <begin position="526"/>
        <end position="550"/>
    </location>
</feature>
<feature type="domain" description="Timeless N-terminal" evidence="6">
    <location>
        <begin position="30"/>
        <end position="275"/>
    </location>
</feature>
<dbReference type="STRING" id="3076.A0A2P6TM30"/>
<evidence type="ECO:0000313" key="7">
    <source>
        <dbReference type="EMBL" id="PRW45397.1"/>
    </source>
</evidence>
<keyword evidence="3" id="KW-0131">Cell cycle</keyword>
<feature type="compositionally biased region" description="Low complexity" evidence="5">
    <location>
        <begin position="1478"/>
        <end position="1504"/>
    </location>
</feature>
<dbReference type="GO" id="GO:0006281">
    <property type="term" value="P:DNA repair"/>
    <property type="evidence" value="ECO:0007669"/>
    <property type="project" value="TreeGrafter"/>
</dbReference>
<feature type="compositionally biased region" description="Low complexity" evidence="5">
    <location>
        <begin position="1219"/>
        <end position="1229"/>
    </location>
</feature>
<comment type="caution">
    <text evidence="7">The sequence shown here is derived from an EMBL/GenBank/DDBJ whole genome shotgun (WGS) entry which is preliminary data.</text>
</comment>
<feature type="compositionally biased region" description="Low complexity" evidence="5">
    <location>
        <begin position="1385"/>
        <end position="1394"/>
    </location>
</feature>
<dbReference type="GO" id="GO:0031298">
    <property type="term" value="C:replication fork protection complex"/>
    <property type="evidence" value="ECO:0007669"/>
    <property type="project" value="TreeGrafter"/>
</dbReference>
<proteinExistence type="predicted"/>
<evidence type="ECO:0000313" key="8">
    <source>
        <dbReference type="Proteomes" id="UP000239899"/>
    </source>
</evidence>
<dbReference type="Proteomes" id="UP000239899">
    <property type="component" value="Unassembled WGS sequence"/>
</dbReference>
<evidence type="ECO:0000256" key="1">
    <source>
        <dbReference type="ARBA" id="ARBA00004123"/>
    </source>
</evidence>
<reference evidence="7 8" key="1">
    <citation type="journal article" date="2018" name="Plant J.">
        <title>Genome sequences of Chlorella sorokiniana UTEX 1602 and Micractinium conductrix SAG 241.80: implications to maltose excretion by a green alga.</title>
        <authorList>
            <person name="Arriola M.B."/>
            <person name="Velmurugan N."/>
            <person name="Zhang Y."/>
            <person name="Plunkett M.H."/>
            <person name="Hondzo H."/>
            <person name="Barney B.M."/>
        </authorList>
    </citation>
    <scope>NUCLEOTIDE SEQUENCE [LARGE SCALE GENOMIC DNA]</scope>
    <source>
        <strain evidence="8">UTEX 1602</strain>
    </source>
</reference>
<dbReference type="PANTHER" id="PTHR22940:SF4">
    <property type="entry name" value="PROTEIN TIMELESS HOMOLOG"/>
    <property type="match status" value="1"/>
</dbReference>
<accession>A0A2P6TM30</accession>
<feature type="compositionally biased region" description="Gly residues" evidence="5">
    <location>
        <begin position="1209"/>
        <end position="1218"/>
    </location>
</feature>
<dbReference type="OrthoDB" id="310853at2759"/>
<name>A0A2P6TM30_CHLSO</name>
<evidence type="ECO:0000256" key="4">
    <source>
        <dbReference type="SAM" id="Coils"/>
    </source>
</evidence>
<feature type="compositionally biased region" description="Low complexity" evidence="5">
    <location>
        <begin position="1535"/>
        <end position="1558"/>
    </location>
</feature>
<keyword evidence="8" id="KW-1185">Reference proteome</keyword>
<evidence type="ECO:0000256" key="5">
    <source>
        <dbReference type="SAM" id="MobiDB-lite"/>
    </source>
</evidence>
<keyword evidence="2" id="KW-0539">Nucleus</keyword>
<evidence type="ECO:0000256" key="3">
    <source>
        <dbReference type="ARBA" id="ARBA00023306"/>
    </source>
</evidence>
<feature type="compositionally biased region" description="Basic residues" evidence="5">
    <location>
        <begin position="976"/>
        <end position="985"/>
    </location>
</feature>
<feature type="compositionally biased region" description="Low complexity" evidence="5">
    <location>
        <begin position="492"/>
        <end position="512"/>
    </location>
</feature>
<evidence type="ECO:0000259" key="6">
    <source>
        <dbReference type="Pfam" id="PF04821"/>
    </source>
</evidence>
<feature type="region of interest" description="Disordered" evidence="5">
    <location>
        <begin position="1193"/>
        <end position="1587"/>
    </location>
</feature>
<gene>
    <name evidence="7" type="ORF">C2E21_6061</name>
</gene>
<feature type="compositionally biased region" description="Low complexity" evidence="5">
    <location>
        <begin position="1336"/>
        <end position="1346"/>
    </location>
</feature>
<comment type="subcellular location">
    <subcellularLocation>
        <location evidence="1">Nucleus</location>
    </subcellularLocation>
</comment>
<dbReference type="InterPro" id="IPR044998">
    <property type="entry name" value="Timeless"/>
</dbReference>
<dbReference type="PANTHER" id="PTHR22940">
    <property type="entry name" value="TIMEOUT/TIMELESS-2"/>
    <property type="match status" value="1"/>
</dbReference>
<dbReference type="GO" id="GO:0003677">
    <property type="term" value="F:DNA binding"/>
    <property type="evidence" value="ECO:0007669"/>
    <property type="project" value="TreeGrafter"/>
</dbReference>
<evidence type="ECO:0000256" key="2">
    <source>
        <dbReference type="ARBA" id="ARBA00023242"/>
    </source>
</evidence>
<sequence length="1587" mass="168487">MAGELDLELLASIASGGLGRWVEDAAGRSVYVKSDDCIGCLRDLQRFFRYDDPEARPAFFAVSKYNFARSDLVPLIVTYPEDYEVVYNALKVATFLTMPSSEPLVTTNRSLQEEHMQAVREAFLAQDALAAVVGMLAEPLARHPRMDERDAALVQLVIAFLKNLVAIPAAPARAAAGGTTGTSAEAARRVKAGLLERLFQDNVMDLLLLLAQHAQQRPFKSEAPVLVEIFMHLFAGVEPQQLLDAPRLLAEQQAAIRREEEKRAAAAAAQKAAKAKAAAAAHIVRPGQQQQGAGGSTRRGAAAARAAVANTSHLARLPALPPGMGQPVLHKSMVPRHVAQAAPSRHAHSGAVYVRRHSDHSANIVVRHNPHRSELPKLPAVVDAKKAAAQKRDGPAGGGNAAAAAAARPLLGAELLVKLDAYMQQFLDGAYDLLMGQVFRELQPGLNISRCSEADFLHFVRLATYCTRYVRLREERKLQAKLKGEAAGQKEGSPTAAAAGVAAGSPAGTASAGAGGSPDQAAGALQQEQQQQPGSGEQPQQQSQQSQQQQQEEEEASPFAAISATMGWDCFHWLTMLWILLSNMEGGGKQKDHSDKNWDLQHASVPLLKEMLLTLDLARVAGSAADRRAADRLQRRLLHDDLKESGLLPVLGRLIRGYNFRFQPRSHGVDLVETLHVVLGVLDRLSTAEPGGFKVKAAVRLGGGRRKKAAPAPAEGGEEGEEGAAGSPAGADTSPAGGDSAAKAAGQGEEEEEDAAAGRRVGRTGDPLEDDDEGRRARATREVSFEAARRVRQECAHPAIVHFYAWLLQGYRTNAAFTNHAIVSFFRRVAEPRQLNLEPMLYQLSVLRLFEAILSDVSIKRAPDFQDLLAFCKQTVRNMFARMVPDLSELRQKAGQLEANLEARFDAAEGAEDDGEADSAEQAARRETRLAQAELKARENAAKAMFVELLFWKGANVAEDVRNEYNWRGLVDPQEHKRRGGRRGRGTALGDDEGSDGEGQLGFASYRPKQLFGEEDVAALRSEFERCNGHKDCLARLTFEFGGKWKKSQVGRQLKAMGLTRGQLTQRQVDTLRLHYEEVRSKLDCFQLLAEELAAGFTANQIKRQLTKLGIVSGRAKEKGLTAEQEELLRELFAEHGGSGRADRFELMAEGMEDSLGRLLKPAQVKKHLRSIGLLAVRKRSKKDVAFDALLAGSDDEDGEGGQPSQSLGGRGGGGGSGVDSDGSGSDSEGGSDGSGSDSESDVESEGGFESAHEDLEEGPGGASDGEASGAEAAAGGSASRARSRAQQRLAKIERLQRSKRRDRAESPVLPATMPLGPEEASDSEGEDAFQRRAAEAAAAASPASSGGSGFISLADSDAEEEGAAAETAASGGKAAQKGKRGAAQRRQQQPKRQPASKKQRRSPAAAAGSGSDADSGDESDSGFASAHESEPESDGAPAVAAAPPQRTQRGKGSKGKKAGSGSTPGAKRKAADEPAGPSSAQKRAALAALRAKRQGGAAAALPATEPFGAWQDSEAAAGAAQEQGAAEPMDAENEAPAQQWQQPEAPAAAAKPAAGGRRLLKKGGSGAASEALSTHAPQHGRNCQHP</sequence>
<protein>
    <submittedName>
        <fullName evidence="7">Timeless-like protein isoform X1</fullName>
    </submittedName>
</protein>
<feature type="compositionally biased region" description="Basic residues" evidence="5">
    <location>
        <begin position="1449"/>
        <end position="1458"/>
    </location>
</feature>
<feature type="region of interest" description="Disordered" evidence="5">
    <location>
        <begin position="704"/>
        <end position="783"/>
    </location>
</feature>
<feature type="compositionally biased region" description="Low complexity" evidence="5">
    <location>
        <begin position="1403"/>
        <end position="1414"/>
    </location>
</feature>